<protein>
    <submittedName>
        <fullName evidence="1">Uncharacterized protein</fullName>
    </submittedName>
</protein>
<evidence type="ECO:0000313" key="1">
    <source>
        <dbReference type="EMBL" id="CAE1332292.1"/>
    </source>
</evidence>
<dbReference type="AlphaFoldDB" id="A0A812EX02"/>
<evidence type="ECO:0000313" key="2">
    <source>
        <dbReference type="Proteomes" id="UP000597762"/>
    </source>
</evidence>
<accession>A0A812EX02</accession>
<dbReference type="EMBL" id="CAHIKZ030005631">
    <property type="protein sequence ID" value="CAE1332292.1"/>
    <property type="molecule type" value="Genomic_DNA"/>
</dbReference>
<keyword evidence="2" id="KW-1185">Reference proteome</keyword>
<sequence>MADYRKADGESIMRASPARNSLFNCANGISSSSSHSLSSSSSLRLGSITASSEGPAGVRFTSLSLRRGVIISSSFISSLSIFSPGLFLFHTLTCSTSLTGNPSNGIPVPFSFPYVLHFSLVFSSTETWESQSIPPVYSRVVLFGVVHLSPARAGSSQVTRSSTAPKPSLITTCRKVSDHATRPASQRSYSHWGHPASYFFTATTTMIFLEVLISDSPLDRFTATTVSLSLSLSLSTPLSSNAQVSTNSAKL</sequence>
<comment type="caution">
    <text evidence="1">The sequence shown here is derived from an EMBL/GenBank/DDBJ whole genome shotgun (WGS) entry which is preliminary data.</text>
</comment>
<gene>
    <name evidence="1" type="ORF">SPHA_81340</name>
</gene>
<organism evidence="1 2">
    <name type="scientific">Acanthosepion pharaonis</name>
    <name type="common">Pharaoh cuttlefish</name>
    <name type="synonym">Sepia pharaonis</name>
    <dbReference type="NCBI Taxonomy" id="158019"/>
    <lineage>
        <taxon>Eukaryota</taxon>
        <taxon>Metazoa</taxon>
        <taxon>Spiralia</taxon>
        <taxon>Lophotrochozoa</taxon>
        <taxon>Mollusca</taxon>
        <taxon>Cephalopoda</taxon>
        <taxon>Coleoidea</taxon>
        <taxon>Decapodiformes</taxon>
        <taxon>Sepiida</taxon>
        <taxon>Sepiina</taxon>
        <taxon>Sepiidae</taxon>
        <taxon>Acanthosepion</taxon>
    </lineage>
</organism>
<proteinExistence type="predicted"/>
<name>A0A812EX02_ACAPH</name>
<reference evidence="1" key="1">
    <citation type="submission" date="2021-01" db="EMBL/GenBank/DDBJ databases">
        <authorList>
            <person name="Li R."/>
            <person name="Bekaert M."/>
        </authorList>
    </citation>
    <scope>NUCLEOTIDE SEQUENCE</scope>
    <source>
        <strain evidence="1">Farmed</strain>
    </source>
</reference>
<dbReference type="Proteomes" id="UP000597762">
    <property type="component" value="Unassembled WGS sequence"/>
</dbReference>